<dbReference type="Pfam" id="PF20240">
    <property type="entry name" value="DUF6597"/>
    <property type="match status" value="1"/>
</dbReference>
<name>A0A6A7NBZ9_9BURK</name>
<dbReference type="SMART" id="SM00342">
    <property type="entry name" value="HTH_ARAC"/>
    <property type="match status" value="1"/>
</dbReference>
<feature type="domain" description="HTH araC/xylS-type" evidence="1">
    <location>
        <begin position="193"/>
        <end position="267"/>
    </location>
</feature>
<dbReference type="GO" id="GO:0003700">
    <property type="term" value="F:DNA-binding transcription factor activity"/>
    <property type="evidence" value="ECO:0007669"/>
    <property type="project" value="InterPro"/>
</dbReference>
<dbReference type="Proteomes" id="UP000440498">
    <property type="component" value="Unassembled WGS sequence"/>
</dbReference>
<evidence type="ECO:0000313" key="3">
    <source>
        <dbReference type="Proteomes" id="UP000440498"/>
    </source>
</evidence>
<dbReference type="Gene3D" id="1.10.10.60">
    <property type="entry name" value="Homeodomain-like"/>
    <property type="match status" value="1"/>
</dbReference>
<evidence type="ECO:0000313" key="2">
    <source>
        <dbReference type="EMBL" id="MQA42623.1"/>
    </source>
</evidence>
<protein>
    <submittedName>
        <fullName evidence="2">Helix-turn-helix domain-containing protein</fullName>
    </submittedName>
</protein>
<proteinExistence type="predicted"/>
<accession>A0A6A7NBZ9</accession>
<dbReference type="GO" id="GO:0043565">
    <property type="term" value="F:sequence-specific DNA binding"/>
    <property type="evidence" value="ECO:0007669"/>
    <property type="project" value="InterPro"/>
</dbReference>
<sequence>MSDTEPSLTRLIVPPFALASCVRAYITRSTVEAPLTDPADRFNHFPATPHCSITWFIEGEAEVVEPPGMPKTEIRAVFVGPQTRPMATYNPGPVRILMVMFYPQAMHALSGVDVPAWVNRWDDAGTVLGPEWAAMSDAVLAAPDDAARLAVLEAFLTPRWQAARPGGAGATAGDWVRHLAWQVADTALGRGVRSIERHIKARAGQPMRKLLRLQRAEQSFFDAREEFLAGRVVWSDVAARGGYSDQAHFCREAREITGHSPHELARIMKSEDESYWIYRIWT</sequence>
<dbReference type="InterPro" id="IPR018060">
    <property type="entry name" value="HTH_AraC"/>
</dbReference>
<dbReference type="AlphaFoldDB" id="A0A6A7NBZ9"/>
<organism evidence="2 3">
    <name type="scientific">Rugamonas aquatica</name>
    <dbReference type="NCBI Taxonomy" id="2743357"/>
    <lineage>
        <taxon>Bacteria</taxon>
        <taxon>Pseudomonadati</taxon>
        <taxon>Pseudomonadota</taxon>
        <taxon>Betaproteobacteria</taxon>
        <taxon>Burkholderiales</taxon>
        <taxon>Oxalobacteraceae</taxon>
        <taxon>Telluria group</taxon>
        <taxon>Rugamonas</taxon>
    </lineage>
</organism>
<evidence type="ECO:0000259" key="1">
    <source>
        <dbReference type="PROSITE" id="PS01124"/>
    </source>
</evidence>
<reference evidence="2 3" key="1">
    <citation type="submission" date="2019-10" db="EMBL/GenBank/DDBJ databases">
        <title>Two novel species isolated from a subtropical stream in China.</title>
        <authorList>
            <person name="Lu H."/>
        </authorList>
    </citation>
    <scope>NUCLEOTIDE SEQUENCE [LARGE SCALE GENOMIC DNA]</scope>
    <source>
        <strain evidence="2 3">FT29W</strain>
    </source>
</reference>
<comment type="caution">
    <text evidence="2">The sequence shown here is derived from an EMBL/GenBank/DDBJ whole genome shotgun (WGS) entry which is preliminary data.</text>
</comment>
<dbReference type="InterPro" id="IPR046532">
    <property type="entry name" value="DUF6597"/>
</dbReference>
<dbReference type="PROSITE" id="PS01124">
    <property type="entry name" value="HTH_ARAC_FAMILY_2"/>
    <property type="match status" value="1"/>
</dbReference>
<gene>
    <name evidence="2" type="ORF">GEV02_31265</name>
</gene>
<keyword evidence="3" id="KW-1185">Reference proteome</keyword>
<dbReference type="EMBL" id="WHUG01000023">
    <property type="protein sequence ID" value="MQA42623.1"/>
    <property type="molecule type" value="Genomic_DNA"/>
</dbReference>
<dbReference type="RefSeq" id="WP_152841705.1">
    <property type="nucleotide sequence ID" value="NZ_WHUG01000023.1"/>
</dbReference>